<dbReference type="Gene3D" id="2.40.128.260">
    <property type="entry name" value="Type IV secretion system, VirB10/TraB/TrbI"/>
    <property type="match status" value="2"/>
</dbReference>
<keyword evidence="4" id="KW-1133">Transmembrane helix</keyword>
<comment type="similarity">
    <text evidence="2">Belongs to the TrbI/VirB10 family.</text>
</comment>
<dbReference type="EMBL" id="JAQQKW010000001">
    <property type="protein sequence ID" value="MDC7692797.1"/>
    <property type="molecule type" value="Genomic_DNA"/>
</dbReference>
<dbReference type="InterPro" id="IPR042217">
    <property type="entry name" value="T4SS_VirB10/TrbI"/>
</dbReference>
<gene>
    <name evidence="6" type="ORF">PQU94_00735</name>
</gene>
<reference evidence="6 7" key="1">
    <citation type="submission" date="2023-01" db="EMBL/GenBank/DDBJ databases">
        <title>Novel species of the genus Asticcacaulis isolated from rivers.</title>
        <authorList>
            <person name="Lu H."/>
        </authorList>
    </citation>
    <scope>NUCLEOTIDE SEQUENCE [LARGE SCALE GENOMIC DNA]</scope>
    <source>
        <strain evidence="6 7">DXS10W</strain>
    </source>
</reference>
<evidence type="ECO:0000256" key="3">
    <source>
        <dbReference type="ARBA" id="ARBA00022692"/>
    </source>
</evidence>
<evidence type="ECO:0000256" key="4">
    <source>
        <dbReference type="ARBA" id="ARBA00022989"/>
    </source>
</evidence>
<evidence type="ECO:0000256" key="2">
    <source>
        <dbReference type="ARBA" id="ARBA00010265"/>
    </source>
</evidence>
<comment type="subcellular location">
    <subcellularLocation>
        <location evidence="1">Membrane</location>
        <topology evidence="1">Single-pass membrane protein</topology>
    </subcellularLocation>
</comment>
<dbReference type="Proteomes" id="UP001216595">
    <property type="component" value="Unassembled WGS sequence"/>
</dbReference>
<dbReference type="CDD" id="cd16429">
    <property type="entry name" value="VirB10"/>
    <property type="match status" value="1"/>
</dbReference>
<evidence type="ECO:0000313" key="6">
    <source>
        <dbReference type="EMBL" id="MDC7692797.1"/>
    </source>
</evidence>
<keyword evidence="3" id="KW-0812">Transmembrane</keyword>
<dbReference type="Pfam" id="PF03743">
    <property type="entry name" value="TrbI"/>
    <property type="match status" value="1"/>
</dbReference>
<protein>
    <submittedName>
        <fullName evidence="6">TrbI/VirB10 family protein</fullName>
    </submittedName>
</protein>
<organism evidence="6 7">
    <name type="scientific">Asticcacaulis currens</name>
    <dbReference type="NCBI Taxonomy" id="2984210"/>
    <lineage>
        <taxon>Bacteria</taxon>
        <taxon>Pseudomonadati</taxon>
        <taxon>Pseudomonadota</taxon>
        <taxon>Alphaproteobacteria</taxon>
        <taxon>Caulobacterales</taxon>
        <taxon>Caulobacteraceae</taxon>
        <taxon>Asticcacaulis</taxon>
    </lineage>
</organism>
<dbReference type="RefSeq" id="WP_272739583.1">
    <property type="nucleotide sequence ID" value="NZ_JAQQKW010000001.1"/>
</dbReference>
<evidence type="ECO:0000256" key="5">
    <source>
        <dbReference type="ARBA" id="ARBA00023136"/>
    </source>
</evidence>
<evidence type="ECO:0000313" key="7">
    <source>
        <dbReference type="Proteomes" id="UP001216595"/>
    </source>
</evidence>
<name>A0ABT5I9D8_9CAUL</name>
<accession>A0ABT5I9D8</accession>
<comment type="caution">
    <text evidence="6">The sequence shown here is derived from an EMBL/GenBank/DDBJ whole genome shotgun (WGS) entry which is preliminary data.</text>
</comment>
<proteinExistence type="inferred from homology"/>
<evidence type="ECO:0000256" key="1">
    <source>
        <dbReference type="ARBA" id="ARBA00004167"/>
    </source>
</evidence>
<sequence>MQPLQATRLLDRDYLLPEGRLIECALSVRLISELAGQAVCILTRPVYSDTGRVLLLEAGTEVLGDYEAFSRPGQNRLLVRWRRIRSPSGVSIRFDGDATDSLGAAGLDGKVDNHWWQRVGSAFLLSFVQDAVSGVTRKPQQGEIVWSQSGQTGQSMAEKVLDAGINLPPTLYRQQGDRALIYVNRDVSFKDVYRPNAG</sequence>
<dbReference type="InterPro" id="IPR005498">
    <property type="entry name" value="T4SS_VirB10/TraB/TrbI"/>
</dbReference>
<keyword evidence="5" id="KW-0472">Membrane</keyword>
<keyword evidence="7" id="KW-1185">Reference proteome</keyword>